<dbReference type="InterPro" id="IPR011057">
    <property type="entry name" value="Mss4-like_sf"/>
</dbReference>
<dbReference type="Pfam" id="PF01641">
    <property type="entry name" value="SelR"/>
    <property type="match status" value="1"/>
</dbReference>
<dbReference type="PANTHER" id="PTHR10173:SF52">
    <property type="entry name" value="METHIONINE-R-SULFOXIDE REDUCTASE B1"/>
    <property type="match status" value="1"/>
</dbReference>
<reference evidence="11" key="2">
    <citation type="submission" date="2023-04" db="EMBL/GenBank/DDBJ databases">
        <authorList>
            <person name="Beletskiy A.V."/>
            <person name="Mardanov A.V."/>
            <person name="Ravin N.V."/>
        </authorList>
    </citation>
    <scope>NUCLEOTIDE SEQUENCE</scope>
    <source>
        <strain evidence="11">GKL-02</strain>
    </source>
</reference>
<accession>A0AA95HFZ1</accession>
<dbReference type="GO" id="GO:0033743">
    <property type="term" value="F:peptide-methionine (R)-S-oxide reductase activity"/>
    <property type="evidence" value="ECO:0007669"/>
    <property type="project" value="UniProtKB-EC"/>
</dbReference>
<dbReference type="GO" id="GO:0030091">
    <property type="term" value="P:protein repair"/>
    <property type="evidence" value="ECO:0007669"/>
    <property type="project" value="InterPro"/>
</dbReference>
<protein>
    <recommendedName>
        <fullName evidence="4">Peptide methionine sulfoxide reductase MsrB</fullName>
        <ecNumber evidence="3">1.8.4.12</ecNumber>
    </recommendedName>
    <alternativeName>
        <fullName evidence="9">Peptide-methionine (R)-S-oxide reductase</fullName>
    </alternativeName>
</protein>
<dbReference type="GO" id="GO:0005737">
    <property type="term" value="C:cytoplasm"/>
    <property type="evidence" value="ECO:0007669"/>
    <property type="project" value="TreeGrafter"/>
</dbReference>
<evidence type="ECO:0000256" key="6">
    <source>
        <dbReference type="ARBA" id="ARBA00022833"/>
    </source>
</evidence>
<comment type="catalytic activity">
    <reaction evidence="8">
        <text>L-methionyl-[protein] + [thioredoxin]-disulfide + H2O = L-methionyl-(R)-S-oxide-[protein] + [thioredoxin]-dithiol</text>
        <dbReference type="Rhea" id="RHEA:24164"/>
        <dbReference type="Rhea" id="RHEA-COMP:10698"/>
        <dbReference type="Rhea" id="RHEA-COMP:10700"/>
        <dbReference type="Rhea" id="RHEA-COMP:12313"/>
        <dbReference type="Rhea" id="RHEA-COMP:12314"/>
        <dbReference type="ChEBI" id="CHEBI:15377"/>
        <dbReference type="ChEBI" id="CHEBI:16044"/>
        <dbReference type="ChEBI" id="CHEBI:29950"/>
        <dbReference type="ChEBI" id="CHEBI:45764"/>
        <dbReference type="ChEBI" id="CHEBI:50058"/>
        <dbReference type="EC" id="1.8.4.12"/>
    </reaction>
</comment>
<dbReference type="FunFam" id="2.170.150.20:FF:000001">
    <property type="entry name" value="Peptide methionine sulfoxide reductase MsrB"/>
    <property type="match status" value="1"/>
</dbReference>
<reference evidence="11" key="1">
    <citation type="journal article" date="2023" name="Int. J. Mol. Sci.">
        <title>Metagenomics Revealed a New Genus 'Candidatus Thiocaldithrix dubininis' gen. nov., sp. nov. and a New Species 'Candidatus Thiothrix putei' sp. nov. in the Family Thiotrichaceae, Some Members of Which Have Traits of Both Na+- and H+-Motive Energetics.</title>
        <authorList>
            <person name="Ravin N.V."/>
            <person name="Muntyan M.S."/>
            <person name="Smolyakov D.D."/>
            <person name="Rudenko T.S."/>
            <person name="Beletsky A.V."/>
            <person name="Mardanov A.V."/>
            <person name="Grabovich M.Y."/>
        </authorList>
    </citation>
    <scope>NUCLEOTIDE SEQUENCE</scope>
    <source>
        <strain evidence="11">GKL-02</strain>
    </source>
</reference>
<dbReference type="GO" id="GO:0006979">
    <property type="term" value="P:response to oxidative stress"/>
    <property type="evidence" value="ECO:0007669"/>
    <property type="project" value="InterPro"/>
</dbReference>
<dbReference type="Proteomes" id="UP001301326">
    <property type="component" value="Chromosome"/>
</dbReference>
<keyword evidence="7 11" id="KW-0560">Oxidoreductase</keyword>
<comment type="cofactor">
    <cofactor evidence="1">
        <name>Zn(2+)</name>
        <dbReference type="ChEBI" id="CHEBI:29105"/>
    </cofactor>
</comment>
<dbReference type="EMBL" id="CP124756">
    <property type="protein sequence ID" value="WGZ95248.1"/>
    <property type="molecule type" value="Genomic_DNA"/>
</dbReference>
<evidence type="ECO:0000256" key="7">
    <source>
        <dbReference type="ARBA" id="ARBA00023002"/>
    </source>
</evidence>
<keyword evidence="6" id="KW-0862">Zinc</keyword>
<dbReference type="AlphaFoldDB" id="A0AA95HFZ1"/>
<evidence type="ECO:0000256" key="4">
    <source>
        <dbReference type="ARBA" id="ARBA00021130"/>
    </source>
</evidence>
<dbReference type="PANTHER" id="PTHR10173">
    <property type="entry name" value="METHIONINE SULFOXIDE REDUCTASE"/>
    <property type="match status" value="1"/>
</dbReference>
<feature type="domain" description="MsrB" evidence="10">
    <location>
        <begin position="26"/>
        <end position="148"/>
    </location>
</feature>
<dbReference type="Gene3D" id="2.170.150.20">
    <property type="entry name" value="Peptide methionine sulfoxide reductase"/>
    <property type="match status" value="1"/>
</dbReference>
<dbReference type="EC" id="1.8.4.12" evidence="3"/>
<evidence type="ECO:0000256" key="8">
    <source>
        <dbReference type="ARBA" id="ARBA00048488"/>
    </source>
</evidence>
<evidence type="ECO:0000313" key="11">
    <source>
        <dbReference type="EMBL" id="WGZ95248.1"/>
    </source>
</evidence>
<evidence type="ECO:0000256" key="2">
    <source>
        <dbReference type="ARBA" id="ARBA00007174"/>
    </source>
</evidence>
<dbReference type="InterPro" id="IPR028427">
    <property type="entry name" value="Met_Sox_Rdtase_MsrB"/>
</dbReference>
<evidence type="ECO:0000259" key="10">
    <source>
        <dbReference type="PROSITE" id="PS51790"/>
    </source>
</evidence>
<proteinExistence type="inferred from homology"/>
<comment type="similarity">
    <text evidence="2">Belongs to the MsrB Met sulfoxide reductase family.</text>
</comment>
<dbReference type="PROSITE" id="PS51790">
    <property type="entry name" value="MSRB"/>
    <property type="match status" value="1"/>
</dbReference>
<evidence type="ECO:0000256" key="1">
    <source>
        <dbReference type="ARBA" id="ARBA00001947"/>
    </source>
</evidence>
<dbReference type="SUPFAM" id="SSF51316">
    <property type="entry name" value="Mss4-like"/>
    <property type="match status" value="1"/>
</dbReference>
<evidence type="ECO:0000256" key="5">
    <source>
        <dbReference type="ARBA" id="ARBA00022723"/>
    </source>
</evidence>
<dbReference type="GO" id="GO:0046872">
    <property type="term" value="F:metal ion binding"/>
    <property type="evidence" value="ECO:0007669"/>
    <property type="project" value="UniProtKB-KW"/>
</dbReference>
<organism evidence="11">
    <name type="scientific">Candidatus Thiothrix putei</name>
    <dbReference type="NCBI Taxonomy" id="3080811"/>
    <lineage>
        <taxon>Bacteria</taxon>
        <taxon>Pseudomonadati</taxon>
        <taxon>Pseudomonadota</taxon>
        <taxon>Gammaproteobacteria</taxon>
        <taxon>Thiotrichales</taxon>
        <taxon>Thiotrichaceae</taxon>
        <taxon>Thiothrix</taxon>
    </lineage>
</organism>
<name>A0AA95HFZ1_9GAMM</name>
<evidence type="ECO:0000256" key="3">
    <source>
        <dbReference type="ARBA" id="ARBA00012499"/>
    </source>
</evidence>
<gene>
    <name evidence="11" type="primary">msrB</name>
    <name evidence="11" type="ORF">QJT81_04480</name>
</gene>
<evidence type="ECO:0000256" key="9">
    <source>
        <dbReference type="ARBA" id="ARBA00075819"/>
    </source>
</evidence>
<dbReference type="KEGG" id="tput:QJT81_04480"/>
<keyword evidence="5" id="KW-0479">Metal-binding</keyword>
<dbReference type="NCBIfam" id="TIGR00357">
    <property type="entry name" value="peptide-methionine (R)-S-oxide reductase MsrB"/>
    <property type="match status" value="1"/>
</dbReference>
<dbReference type="InterPro" id="IPR002579">
    <property type="entry name" value="Met_Sox_Rdtase_MsrB_dom"/>
</dbReference>
<sequence>MLNWNMILQFAYQGNPVPERTVTKTDAEWQKQLSDDQYYVTRRKGTERPFSSAMCSLFEPGLYGCLCCDTLLFDASEKFDSGTGWPSFAQPVKENAIAYHADRSHGMTRVETTCNTCGAHLGHVFPDGPAPSGLRYCMNAVALKKMKGS</sequence>